<feature type="compositionally biased region" description="Basic and acidic residues" evidence="1">
    <location>
        <begin position="1104"/>
        <end position="1116"/>
    </location>
</feature>
<evidence type="ECO:0000313" key="4">
    <source>
        <dbReference type="Proteomes" id="UP001218188"/>
    </source>
</evidence>
<dbReference type="PANTHER" id="PTHR33104:SF2">
    <property type="entry name" value="CXC3 LIKE CYSTEINE CLUSTER DOMAIN-CONTAINING PROTEIN"/>
    <property type="match status" value="1"/>
</dbReference>
<name>A0AAD6WSH6_9AGAR</name>
<evidence type="ECO:0000313" key="3">
    <source>
        <dbReference type="EMBL" id="KAJ7023345.1"/>
    </source>
</evidence>
<dbReference type="Pfam" id="PF18758">
    <property type="entry name" value="KDZ"/>
    <property type="match status" value="1"/>
</dbReference>
<feature type="region of interest" description="Disordered" evidence="1">
    <location>
        <begin position="1"/>
        <end position="26"/>
    </location>
</feature>
<keyword evidence="4" id="KW-1185">Reference proteome</keyword>
<proteinExistence type="predicted"/>
<reference evidence="3" key="1">
    <citation type="submission" date="2023-03" db="EMBL/GenBank/DDBJ databases">
        <title>Massive genome expansion in bonnet fungi (Mycena s.s.) driven by repeated elements and novel gene families across ecological guilds.</title>
        <authorList>
            <consortium name="Lawrence Berkeley National Laboratory"/>
            <person name="Harder C.B."/>
            <person name="Miyauchi S."/>
            <person name="Viragh M."/>
            <person name="Kuo A."/>
            <person name="Thoen E."/>
            <person name="Andreopoulos B."/>
            <person name="Lu D."/>
            <person name="Skrede I."/>
            <person name="Drula E."/>
            <person name="Henrissat B."/>
            <person name="Morin E."/>
            <person name="Kohler A."/>
            <person name="Barry K."/>
            <person name="LaButti K."/>
            <person name="Morin E."/>
            <person name="Salamov A."/>
            <person name="Lipzen A."/>
            <person name="Mereny Z."/>
            <person name="Hegedus B."/>
            <person name="Baldrian P."/>
            <person name="Stursova M."/>
            <person name="Weitz H."/>
            <person name="Taylor A."/>
            <person name="Grigoriev I.V."/>
            <person name="Nagy L.G."/>
            <person name="Martin F."/>
            <person name="Kauserud H."/>
        </authorList>
    </citation>
    <scope>NUCLEOTIDE SEQUENCE</scope>
    <source>
        <strain evidence="3">CBHHK200</strain>
    </source>
</reference>
<feature type="compositionally biased region" description="Basic residues" evidence="1">
    <location>
        <begin position="1"/>
        <end position="18"/>
    </location>
</feature>
<feature type="compositionally biased region" description="Acidic residues" evidence="1">
    <location>
        <begin position="926"/>
        <end position="944"/>
    </location>
</feature>
<dbReference type="InterPro" id="IPR041457">
    <property type="entry name" value="CxC2_KDZ-assoc"/>
</dbReference>
<dbReference type="AlphaFoldDB" id="A0AAD6WSH6"/>
<feature type="region of interest" description="Disordered" evidence="1">
    <location>
        <begin position="1078"/>
        <end position="1153"/>
    </location>
</feature>
<dbReference type="InterPro" id="IPR040521">
    <property type="entry name" value="KDZ"/>
</dbReference>
<protein>
    <recommendedName>
        <fullName evidence="2">CxC2-like cysteine cluster KDZ transposase-associated domain-containing protein</fullName>
    </recommendedName>
</protein>
<evidence type="ECO:0000259" key="2">
    <source>
        <dbReference type="Pfam" id="PF18803"/>
    </source>
</evidence>
<dbReference type="CDD" id="cd19757">
    <property type="entry name" value="Bbox1"/>
    <property type="match status" value="1"/>
</dbReference>
<evidence type="ECO:0000256" key="1">
    <source>
        <dbReference type="SAM" id="MobiDB-lite"/>
    </source>
</evidence>
<feature type="compositionally biased region" description="Basic and acidic residues" evidence="1">
    <location>
        <begin position="905"/>
        <end position="916"/>
    </location>
</feature>
<comment type="caution">
    <text evidence="3">The sequence shown here is derived from an EMBL/GenBank/DDBJ whole genome shotgun (WGS) entry which is preliminary data.</text>
</comment>
<dbReference type="EMBL" id="JARJCM010000189">
    <property type="protein sequence ID" value="KAJ7023345.1"/>
    <property type="molecule type" value="Genomic_DNA"/>
</dbReference>
<dbReference type="Pfam" id="PF18803">
    <property type="entry name" value="CxC2"/>
    <property type="match status" value="1"/>
</dbReference>
<sequence length="1153" mass="129716">MAGRSRRDKSGAKSKSKRNRTDDLDDEYTLSVSLNHFLDGPGSFAINADVETVVERPSADGRRTYTEMLPVAPPSPVKRMRQQAHGPAMGADDDPPLPTFDAFQLELDSDRYHMDLGGVFDRPATPPSQKLPGKGMKKFMPSDKSLYDWRRLRDAFLQETIRLEGCAGASEDVCPGCGGEAPTIRCKQCFGGDLFCVGCCVSMHAANPLHITDAWDGSFFRRTSLRDIGLRVALHHPGCKVPATVENFVVMELGYIHEVTVDFCGCEKRHSTDRWIELIRKRWFPATHHTPRSAATFNCLNFFVIQTHQAKTTMYDFYTATERATWGSGQRPFNRYPEFLRMVREWRHLQMLRRGGRRHDPSGVNGTAPGALAVQCPACPRPDVNLPAGWEDTSPEDRFLYFFFLALDACFRLKRRMVSSELRDPGLGTGWAYFVEQEPYRQYLLTATNETEMSTCSGLAALDYANTKFSRGYSTTGVGMGVCARHEFVQPTGVGDLQKGERYSNMDWIFSAIMRWKHERLFKVVSYDIICQWFKHLFERLLNMPSTVRFVIVMALMRFVIPKMHIHSHTLACQLLFSLNFLLGAGQTDGEGIERPWANLGGVATSTREMGPGSRRDTLDSHLGYWNWTKLIGIAGLLRRRLDKAKLEETEQTVAYEAFTLEQGERAEEWRKMVHAWEANPKEPNPYEMKARGTTEAEVRLKLSEEEAERAKAAPPLHDISPSGFIYGGLELEEQQRRVRVSIELKRAQTTAQKIDIVAMRRKLSRGIARFRKLQATYTPAALQALGRRTAEPDEMPEHTPLMLPSALTEEEREGGCVGGVVYVEALARDAQCEAALLRVRHQLHIKSRFTTYKRIHSRHQGANTRSRTIIARNESKIRLHSEKYQAAWDAIRRLQGGDATKVGGGERERERERARARQLVAEGERVEDDDGEEGWEDVAEGDEAGAGQSTTESRRVVSWIWTTAGTTGSDAELEEALRIEWAKAYARSRRWKEEIRLLEEEYRRILVSFEYEEARWKHRAAGVSVGEAGEEFAQGAIAYALRQADMYRDIRERAVVTMTEIRRGRGKKRLPAAALGAGEGAGADGVSTAGAQGGRNELPGARTEGERENADRGAAEDEGSDDDGDDGDDSDAEGEYVDSDEEFLLGGEDEGY</sequence>
<feature type="domain" description="CxC2-like cysteine cluster KDZ transposase-associated" evidence="2">
    <location>
        <begin position="225"/>
        <end position="325"/>
    </location>
</feature>
<dbReference type="Proteomes" id="UP001218188">
    <property type="component" value="Unassembled WGS sequence"/>
</dbReference>
<gene>
    <name evidence="3" type="ORF">C8F04DRAFT_1271407</name>
</gene>
<feature type="compositionally biased region" description="Acidic residues" evidence="1">
    <location>
        <begin position="1117"/>
        <end position="1153"/>
    </location>
</feature>
<accession>A0AAD6WSH6</accession>
<feature type="region of interest" description="Disordered" evidence="1">
    <location>
        <begin position="899"/>
        <end position="951"/>
    </location>
</feature>
<dbReference type="PANTHER" id="PTHR33104">
    <property type="entry name" value="SI:DKEY-29D5.2"/>
    <property type="match status" value="1"/>
</dbReference>
<organism evidence="3 4">
    <name type="scientific">Mycena alexandri</name>
    <dbReference type="NCBI Taxonomy" id="1745969"/>
    <lineage>
        <taxon>Eukaryota</taxon>
        <taxon>Fungi</taxon>
        <taxon>Dikarya</taxon>
        <taxon>Basidiomycota</taxon>
        <taxon>Agaricomycotina</taxon>
        <taxon>Agaricomycetes</taxon>
        <taxon>Agaricomycetidae</taxon>
        <taxon>Agaricales</taxon>
        <taxon>Marasmiineae</taxon>
        <taxon>Mycenaceae</taxon>
        <taxon>Mycena</taxon>
    </lineage>
</organism>